<dbReference type="Pfam" id="PF13188">
    <property type="entry name" value="PAS_8"/>
    <property type="match status" value="1"/>
</dbReference>
<dbReference type="GeneID" id="8382594"/>
<dbReference type="InterPro" id="IPR000014">
    <property type="entry name" value="PAS"/>
</dbReference>
<dbReference type="CDD" id="cd00075">
    <property type="entry name" value="HATPase"/>
    <property type="match status" value="1"/>
</dbReference>
<keyword evidence="3 7" id="KW-0597">Phosphoprotein</keyword>
<dbReference type="SUPFAM" id="SSF52172">
    <property type="entry name" value="CheY-like"/>
    <property type="match status" value="1"/>
</dbReference>
<dbReference type="EMBL" id="CP001687">
    <property type="protein sequence ID" value="ACV10517.1"/>
    <property type="molecule type" value="Genomic_DNA"/>
</dbReference>
<dbReference type="InterPro" id="IPR003594">
    <property type="entry name" value="HATPase_dom"/>
</dbReference>
<dbReference type="SUPFAM" id="SSF55785">
    <property type="entry name" value="PYP-like sensor domain (PAS domain)"/>
    <property type="match status" value="2"/>
</dbReference>
<dbReference type="Gene3D" id="3.40.50.2300">
    <property type="match status" value="1"/>
</dbReference>
<feature type="modified residue" description="4-aspartylphosphate" evidence="7">
    <location>
        <position position="61"/>
    </location>
</feature>
<evidence type="ECO:0000256" key="1">
    <source>
        <dbReference type="ARBA" id="ARBA00000085"/>
    </source>
</evidence>
<dbReference type="SUPFAM" id="SSF47384">
    <property type="entry name" value="Homodimeric domain of signal transducing histidine kinase"/>
    <property type="match status" value="1"/>
</dbReference>
<dbReference type="InterPro" id="IPR013656">
    <property type="entry name" value="PAS_4"/>
</dbReference>
<evidence type="ECO:0000256" key="7">
    <source>
        <dbReference type="PROSITE-ProRule" id="PRU00169"/>
    </source>
</evidence>
<evidence type="ECO:0000256" key="3">
    <source>
        <dbReference type="ARBA" id="ARBA00022553"/>
    </source>
</evidence>
<dbReference type="PROSITE" id="PS50109">
    <property type="entry name" value="HIS_KIN"/>
    <property type="match status" value="1"/>
</dbReference>
<dbReference type="InterPro" id="IPR005467">
    <property type="entry name" value="His_kinase_dom"/>
</dbReference>
<evidence type="ECO:0000256" key="5">
    <source>
        <dbReference type="ARBA" id="ARBA00022777"/>
    </source>
</evidence>
<feature type="domain" description="PAS" evidence="11">
    <location>
        <begin position="141"/>
        <end position="211"/>
    </location>
</feature>
<dbReference type="AlphaFoldDB" id="C7NQQ8"/>
<dbReference type="PANTHER" id="PTHR43711:SF1">
    <property type="entry name" value="HISTIDINE KINASE 1"/>
    <property type="match status" value="1"/>
</dbReference>
<keyword evidence="4" id="KW-0808">Transferase</keyword>
<dbReference type="Proteomes" id="UP000002071">
    <property type="component" value="Chromosome"/>
</dbReference>
<dbReference type="OrthoDB" id="8127at2157"/>
<dbReference type="InterPro" id="IPR036890">
    <property type="entry name" value="HATPase_C_sf"/>
</dbReference>
<evidence type="ECO:0000256" key="6">
    <source>
        <dbReference type="ARBA" id="ARBA00023012"/>
    </source>
</evidence>
<feature type="domain" description="Response regulatory" evidence="10">
    <location>
        <begin position="10"/>
        <end position="126"/>
    </location>
</feature>
<dbReference type="PROSITE" id="PS50112">
    <property type="entry name" value="PAS"/>
    <property type="match status" value="1"/>
</dbReference>
<evidence type="ECO:0000313" key="12">
    <source>
        <dbReference type="EMBL" id="ACV10517.1"/>
    </source>
</evidence>
<evidence type="ECO:0000256" key="2">
    <source>
        <dbReference type="ARBA" id="ARBA00012438"/>
    </source>
</evidence>
<dbReference type="InterPro" id="IPR035965">
    <property type="entry name" value="PAS-like_dom_sf"/>
</dbReference>
<dbReference type="PANTHER" id="PTHR43711">
    <property type="entry name" value="TWO-COMPONENT HISTIDINE KINASE"/>
    <property type="match status" value="1"/>
</dbReference>
<dbReference type="eggNOG" id="arCOG02333">
    <property type="taxonomic scope" value="Archaea"/>
</dbReference>
<dbReference type="InterPro" id="IPR050736">
    <property type="entry name" value="Sensor_HK_Regulatory"/>
</dbReference>
<dbReference type="PRINTS" id="PR00344">
    <property type="entry name" value="BCTRLSENSOR"/>
</dbReference>
<protein>
    <recommendedName>
        <fullName evidence="2">histidine kinase</fullName>
        <ecNumber evidence="2">2.7.13.3</ecNumber>
    </recommendedName>
</protein>
<dbReference type="PROSITE" id="PS50110">
    <property type="entry name" value="RESPONSE_REGULATORY"/>
    <property type="match status" value="1"/>
</dbReference>
<dbReference type="Gene3D" id="3.30.565.10">
    <property type="entry name" value="Histidine kinase-like ATPase, C-terminal domain"/>
    <property type="match status" value="1"/>
</dbReference>
<evidence type="ECO:0000259" key="9">
    <source>
        <dbReference type="PROSITE" id="PS50109"/>
    </source>
</evidence>
<dbReference type="GO" id="GO:0000155">
    <property type="term" value="F:phosphorelay sensor kinase activity"/>
    <property type="evidence" value="ECO:0007669"/>
    <property type="project" value="InterPro"/>
</dbReference>
<dbReference type="InterPro" id="IPR011006">
    <property type="entry name" value="CheY-like_superfamily"/>
</dbReference>
<dbReference type="RefSeq" id="WP_012795394.1">
    <property type="nucleotide sequence ID" value="NC_013158.1"/>
</dbReference>
<dbReference type="InterPro" id="IPR003018">
    <property type="entry name" value="GAF"/>
</dbReference>
<dbReference type="Gene3D" id="3.30.450.40">
    <property type="match status" value="1"/>
</dbReference>
<dbReference type="KEGG" id="hut:Huta_0330"/>
<dbReference type="SMART" id="SM00448">
    <property type="entry name" value="REC"/>
    <property type="match status" value="1"/>
</dbReference>
<dbReference type="HOGENOM" id="CLU_000445_114_58_2"/>
<dbReference type="CDD" id="cd00082">
    <property type="entry name" value="HisKA"/>
    <property type="match status" value="1"/>
</dbReference>
<keyword evidence="6" id="KW-0902">Two-component regulatory system</keyword>
<evidence type="ECO:0000259" key="11">
    <source>
        <dbReference type="PROSITE" id="PS50112"/>
    </source>
</evidence>
<dbReference type="SMART" id="SM00091">
    <property type="entry name" value="PAS"/>
    <property type="match status" value="2"/>
</dbReference>
<gene>
    <name evidence="12" type="ordered locus">Huta_0330</name>
</gene>
<dbReference type="Gene3D" id="1.10.287.130">
    <property type="match status" value="1"/>
</dbReference>
<feature type="domain" description="Histidine kinase" evidence="9">
    <location>
        <begin position="564"/>
        <end position="752"/>
    </location>
</feature>
<keyword evidence="5 12" id="KW-0418">Kinase</keyword>
<dbReference type="InterPro" id="IPR004358">
    <property type="entry name" value="Sig_transdc_His_kin-like_C"/>
</dbReference>
<dbReference type="Pfam" id="PF00072">
    <property type="entry name" value="Response_reg"/>
    <property type="match status" value="1"/>
</dbReference>
<dbReference type="STRING" id="519442.Huta_0330"/>
<dbReference type="Pfam" id="PF13185">
    <property type="entry name" value="GAF_2"/>
    <property type="match status" value="1"/>
</dbReference>
<dbReference type="InterPro" id="IPR003661">
    <property type="entry name" value="HisK_dim/P_dom"/>
</dbReference>
<dbReference type="SUPFAM" id="SSF55874">
    <property type="entry name" value="ATPase domain of HSP90 chaperone/DNA topoisomerase II/histidine kinase"/>
    <property type="match status" value="1"/>
</dbReference>
<dbReference type="Pfam" id="PF02518">
    <property type="entry name" value="HATPase_c"/>
    <property type="match status" value="1"/>
</dbReference>
<dbReference type="CDD" id="cd00156">
    <property type="entry name" value="REC"/>
    <property type="match status" value="1"/>
</dbReference>
<reference evidence="12 13" key="1">
    <citation type="journal article" date="2009" name="Stand. Genomic Sci.">
        <title>Complete genome sequence of Halorhabdus utahensis type strain (AX-2).</title>
        <authorList>
            <person name="Anderson I."/>
            <person name="Tindall B.J."/>
            <person name="Pomrenke H."/>
            <person name="Goker M."/>
            <person name="Lapidus A."/>
            <person name="Nolan M."/>
            <person name="Copeland A."/>
            <person name="Glavina Del Rio T."/>
            <person name="Chen F."/>
            <person name="Tice H."/>
            <person name="Cheng J.F."/>
            <person name="Lucas S."/>
            <person name="Chertkov O."/>
            <person name="Bruce D."/>
            <person name="Brettin T."/>
            <person name="Detter J.C."/>
            <person name="Han C."/>
            <person name="Goodwin L."/>
            <person name="Land M."/>
            <person name="Hauser L."/>
            <person name="Chang Y.J."/>
            <person name="Jeffries C.D."/>
            <person name="Pitluck S."/>
            <person name="Pati A."/>
            <person name="Mavromatis K."/>
            <person name="Ivanova N."/>
            <person name="Ovchinnikova G."/>
            <person name="Chen A."/>
            <person name="Palaniappan K."/>
            <person name="Chain P."/>
            <person name="Rohde M."/>
            <person name="Bristow J."/>
            <person name="Eisen J.A."/>
            <person name="Markowitz V."/>
            <person name="Hugenholtz P."/>
            <person name="Kyrpides N.C."/>
            <person name="Klenk H.P."/>
        </authorList>
    </citation>
    <scope>NUCLEOTIDE SEQUENCE [LARGE SCALE GENOMIC DNA]</scope>
    <source>
        <strain evidence="13">DSM 12940 / JCM 11049 / AX-2</strain>
    </source>
</reference>
<dbReference type="InterPro" id="IPR036097">
    <property type="entry name" value="HisK_dim/P_sf"/>
</dbReference>
<dbReference type="SMART" id="SM00387">
    <property type="entry name" value="HATPase_c"/>
    <property type="match status" value="1"/>
</dbReference>
<dbReference type="InterPro" id="IPR001789">
    <property type="entry name" value="Sig_transdc_resp-reg_receiver"/>
</dbReference>
<accession>C7NQQ8</accession>
<evidence type="ECO:0000256" key="8">
    <source>
        <dbReference type="SAM" id="MobiDB-lite"/>
    </source>
</evidence>
<keyword evidence="13" id="KW-1185">Reference proteome</keyword>
<evidence type="ECO:0000256" key="4">
    <source>
        <dbReference type="ARBA" id="ARBA00022679"/>
    </source>
</evidence>
<evidence type="ECO:0000259" key="10">
    <source>
        <dbReference type="PROSITE" id="PS50110"/>
    </source>
</evidence>
<dbReference type="SUPFAM" id="SSF55781">
    <property type="entry name" value="GAF domain-like"/>
    <property type="match status" value="1"/>
</dbReference>
<dbReference type="InterPro" id="IPR029016">
    <property type="entry name" value="GAF-like_dom_sf"/>
</dbReference>
<dbReference type="EC" id="2.7.13.3" evidence="2"/>
<sequence length="758" mass="83848">MDRSVSDTIRILCVDDERDFLELTATFLEREQPYFTVETAPSATAGLDRLGDGAFDCVVSDYEMPGANGIEFLETVRESHPDLPFILFTGRGSEDIASDAISSGVTDYLQKTTGSDQYTVLANRIKNAVEQTRSRRLLARSQTRLREVIDAMPHLVYIVAEDGTYLLANQALADFHETTVEAIEGATVSEILGDQAAEQFRADLTDVLESNTSKRVPDVEITSPKEKTHVFEPRLFPHDLADTDTRAVLGIAVDRTERVDREREHEETDVLLSTLFDTLPVGVLAEHESRQVLSVNQRLLDLFDVDESPSAIVGTDSAHLSAKMRDRLVESSRSLHQLDESPTAPESNTDRQLDLGDGRTVEQHYQTVDFPDGMGHLWVYRDVSEHTKRNAELSTVVDRLEGLHDATRDLIRADDRETVGTLVADSVSSILDHPSNVVRFREGDVLRPVAVTSDARAELGDRPSYAIGEGFPGDVYRTGESRLVEDFEACDRGVDNGPHRSALYVPIGDHGTLSIGNTEQGAFGRVDRMLATVLADNAATVLDRLTGERTLKRQNERLAEFGRVVSHDLRNPLEVARTRCQLAIEDCDHSHLDAVERAHERMETLIDDLLVLAQNGATIAEPEWLDFATLVDRCWTTVRTADATLENEADGRICGDENRLRQLLENLFRNAVSHGGETVCVRIETTDCGFCVADDGPGIPVADRERVFDVGYSTRDAGTGFGLSIVSQVADAHGWDVTVTESDRGGARFEFTDVEIEP</sequence>
<evidence type="ECO:0000313" key="13">
    <source>
        <dbReference type="Proteomes" id="UP000002071"/>
    </source>
</evidence>
<feature type="region of interest" description="Disordered" evidence="8">
    <location>
        <begin position="331"/>
        <end position="355"/>
    </location>
</feature>
<dbReference type="Pfam" id="PF08448">
    <property type="entry name" value="PAS_4"/>
    <property type="match status" value="1"/>
</dbReference>
<dbReference type="Gene3D" id="3.30.450.20">
    <property type="entry name" value="PAS domain"/>
    <property type="match status" value="2"/>
</dbReference>
<proteinExistence type="predicted"/>
<dbReference type="Pfam" id="PF00512">
    <property type="entry name" value="HisKA"/>
    <property type="match status" value="1"/>
</dbReference>
<dbReference type="SMART" id="SM00065">
    <property type="entry name" value="GAF"/>
    <property type="match status" value="1"/>
</dbReference>
<organism evidence="12 13">
    <name type="scientific">Halorhabdus utahensis (strain DSM 12940 / JCM 11049 / AX-2)</name>
    <dbReference type="NCBI Taxonomy" id="519442"/>
    <lineage>
        <taxon>Archaea</taxon>
        <taxon>Methanobacteriati</taxon>
        <taxon>Methanobacteriota</taxon>
        <taxon>Stenosarchaea group</taxon>
        <taxon>Halobacteria</taxon>
        <taxon>Halobacteriales</taxon>
        <taxon>Haloarculaceae</taxon>
        <taxon>Halorhabdus</taxon>
    </lineage>
</organism>
<comment type="catalytic activity">
    <reaction evidence="1">
        <text>ATP + protein L-histidine = ADP + protein N-phospho-L-histidine.</text>
        <dbReference type="EC" id="2.7.13.3"/>
    </reaction>
</comment>
<dbReference type="SMART" id="SM00388">
    <property type="entry name" value="HisKA"/>
    <property type="match status" value="1"/>
</dbReference>
<name>C7NQQ8_HALUD</name>